<dbReference type="PANTHER" id="PTHR34129:SF1">
    <property type="entry name" value="DUF952 DOMAIN-CONTAINING PROTEIN"/>
    <property type="match status" value="1"/>
</dbReference>
<dbReference type="Gene3D" id="3.20.170.20">
    <property type="entry name" value="Protein of unknown function DUF952"/>
    <property type="match status" value="1"/>
</dbReference>
<proteinExistence type="predicted"/>
<dbReference type="PANTHER" id="PTHR34129">
    <property type="entry name" value="BLR1139 PROTEIN"/>
    <property type="match status" value="1"/>
</dbReference>
<comment type="caution">
    <text evidence="1">The sequence shown here is derived from an EMBL/GenBank/DDBJ whole genome shotgun (WGS) entry which is preliminary data.</text>
</comment>
<name>A0ABQ1WWP7_9BACT</name>
<evidence type="ECO:0008006" key="3">
    <source>
        <dbReference type="Google" id="ProtNLM"/>
    </source>
</evidence>
<organism evidence="1 2">
    <name type="scientific">Hymenobacter glacieicola</name>
    <dbReference type="NCBI Taxonomy" id="1562124"/>
    <lineage>
        <taxon>Bacteria</taxon>
        <taxon>Pseudomonadati</taxon>
        <taxon>Bacteroidota</taxon>
        <taxon>Cytophagia</taxon>
        <taxon>Cytophagales</taxon>
        <taxon>Hymenobacteraceae</taxon>
        <taxon>Hymenobacter</taxon>
    </lineage>
</organism>
<evidence type="ECO:0000313" key="1">
    <source>
        <dbReference type="EMBL" id="GGG48501.1"/>
    </source>
</evidence>
<sequence length="118" mass="12848">MHFFYRVTEAECWLAAQKTGFFVSPDLLVTGFIHASPQQQVLTTAGLYFAAAAEVLALEIDMALLQAAAVEVALVWRGEREATFAHIHGPIPVSAVRRVLKLQSNATGQFSFCPESAP</sequence>
<keyword evidence="2" id="KW-1185">Reference proteome</keyword>
<accession>A0ABQ1WWP7</accession>
<reference evidence="2" key="1">
    <citation type="journal article" date="2019" name="Int. J. Syst. Evol. Microbiol.">
        <title>The Global Catalogue of Microorganisms (GCM) 10K type strain sequencing project: providing services to taxonomists for standard genome sequencing and annotation.</title>
        <authorList>
            <consortium name="The Broad Institute Genomics Platform"/>
            <consortium name="The Broad Institute Genome Sequencing Center for Infectious Disease"/>
            <person name="Wu L."/>
            <person name="Ma J."/>
        </authorList>
    </citation>
    <scope>NUCLEOTIDE SEQUENCE [LARGE SCALE GENOMIC DNA]</scope>
    <source>
        <strain evidence="2">CGMCC 1.12990</strain>
    </source>
</reference>
<gene>
    <name evidence="1" type="ORF">GCM10011378_25790</name>
</gene>
<dbReference type="EMBL" id="BMGS01000006">
    <property type="protein sequence ID" value="GGG48501.1"/>
    <property type="molecule type" value="Genomic_DNA"/>
</dbReference>
<dbReference type="SUPFAM" id="SSF56399">
    <property type="entry name" value="ADP-ribosylation"/>
    <property type="match status" value="1"/>
</dbReference>
<dbReference type="InterPro" id="IPR009297">
    <property type="entry name" value="DUF952"/>
</dbReference>
<protein>
    <recommendedName>
        <fullName evidence="3">DUF952 domain-containing protein</fullName>
    </recommendedName>
</protein>
<dbReference type="RefSeq" id="WP_188558263.1">
    <property type="nucleotide sequence ID" value="NZ_BMGS01000006.1"/>
</dbReference>
<dbReference type="Pfam" id="PF06108">
    <property type="entry name" value="DUF952"/>
    <property type="match status" value="1"/>
</dbReference>
<evidence type="ECO:0000313" key="2">
    <source>
        <dbReference type="Proteomes" id="UP000601361"/>
    </source>
</evidence>
<dbReference type="Proteomes" id="UP000601361">
    <property type="component" value="Unassembled WGS sequence"/>
</dbReference>